<sequence>MPRENAAEKRMPRDGTVRGGGALARGLAGMDKESREGIRRRNRRGEEEERRKAAVDKLEKASEDSILGQASTCVATLSILLLLENLASSLAETIQQGELPAKASVIAPTILETGKSFTARGMEVLERIGKETMEFIVEETGMEVDKGSAGEGDQQTEEELFD</sequence>
<dbReference type="EMBL" id="AGNK02003110">
    <property type="status" value="NOT_ANNOTATED_CDS"/>
    <property type="molecule type" value="Genomic_DNA"/>
</dbReference>
<evidence type="ECO:0000256" key="1">
    <source>
        <dbReference type="SAM" id="MobiDB-lite"/>
    </source>
</evidence>
<keyword evidence="3" id="KW-1185">Reference proteome</keyword>
<evidence type="ECO:0000313" key="3">
    <source>
        <dbReference type="Proteomes" id="UP000004995"/>
    </source>
</evidence>
<dbReference type="Proteomes" id="UP000004995">
    <property type="component" value="Unassembled WGS sequence"/>
</dbReference>
<dbReference type="InParanoid" id="K3XQA6"/>
<name>K3XQA6_SETIT</name>
<dbReference type="PANTHER" id="PTHR36011:SF1">
    <property type="entry name" value="BAT2 DOMAIN PROTEIN"/>
    <property type="match status" value="1"/>
</dbReference>
<dbReference type="AlphaFoldDB" id="K3XQA6"/>
<feature type="compositionally biased region" description="Basic and acidic residues" evidence="1">
    <location>
        <begin position="30"/>
        <end position="63"/>
    </location>
</feature>
<dbReference type="PANTHER" id="PTHR36011">
    <property type="entry name" value="BAT2 DOMAIN PROTEIN"/>
    <property type="match status" value="1"/>
</dbReference>
<proteinExistence type="predicted"/>
<dbReference type="STRING" id="4555.K3XQA6"/>
<feature type="region of interest" description="Disordered" evidence="1">
    <location>
        <begin position="1"/>
        <end position="63"/>
    </location>
</feature>
<evidence type="ECO:0000313" key="2">
    <source>
        <dbReference type="EnsemblPlants" id="KQL05415"/>
    </source>
</evidence>
<reference evidence="3" key="1">
    <citation type="journal article" date="2012" name="Nat. Biotechnol.">
        <title>Reference genome sequence of the model plant Setaria.</title>
        <authorList>
            <person name="Bennetzen J.L."/>
            <person name="Schmutz J."/>
            <person name="Wang H."/>
            <person name="Percifield R."/>
            <person name="Hawkins J."/>
            <person name="Pontaroli A.C."/>
            <person name="Estep M."/>
            <person name="Feng L."/>
            <person name="Vaughn J.N."/>
            <person name="Grimwood J."/>
            <person name="Jenkins J."/>
            <person name="Barry K."/>
            <person name="Lindquist E."/>
            <person name="Hellsten U."/>
            <person name="Deshpande S."/>
            <person name="Wang X."/>
            <person name="Wu X."/>
            <person name="Mitros T."/>
            <person name="Triplett J."/>
            <person name="Yang X."/>
            <person name="Ye C.Y."/>
            <person name="Mauro-Herrera M."/>
            <person name="Wang L."/>
            <person name="Li P."/>
            <person name="Sharma M."/>
            <person name="Sharma R."/>
            <person name="Ronald P.C."/>
            <person name="Panaud O."/>
            <person name="Kellogg E.A."/>
            <person name="Brutnell T.P."/>
            <person name="Doust A.N."/>
            <person name="Tuskan G.A."/>
            <person name="Rokhsar D."/>
            <person name="Devos K.M."/>
        </authorList>
    </citation>
    <scope>NUCLEOTIDE SEQUENCE [LARGE SCALE GENOMIC DNA]</scope>
    <source>
        <strain evidence="3">cv. Yugu1</strain>
    </source>
</reference>
<feature type="compositionally biased region" description="Basic and acidic residues" evidence="1">
    <location>
        <begin position="1"/>
        <end position="16"/>
    </location>
</feature>
<dbReference type="HOGENOM" id="CLU_1639776_0_0_1"/>
<accession>K3XQA6</accession>
<reference evidence="2" key="2">
    <citation type="submission" date="2018-08" db="UniProtKB">
        <authorList>
            <consortium name="EnsemblPlants"/>
        </authorList>
    </citation>
    <scope>IDENTIFICATION</scope>
    <source>
        <strain evidence="2">Yugu1</strain>
    </source>
</reference>
<dbReference type="EnsemblPlants" id="KQL05415">
    <property type="protein sequence ID" value="KQL05415"/>
    <property type="gene ID" value="SETIT_004088mg"/>
</dbReference>
<dbReference type="eggNOG" id="ENOG502QQQZ">
    <property type="taxonomic scope" value="Eukaryota"/>
</dbReference>
<organism evidence="2 3">
    <name type="scientific">Setaria italica</name>
    <name type="common">Foxtail millet</name>
    <name type="synonym">Panicum italicum</name>
    <dbReference type="NCBI Taxonomy" id="4555"/>
    <lineage>
        <taxon>Eukaryota</taxon>
        <taxon>Viridiplantae</taxon>
        <taxon>Streptophyta</taxon>
        <taxon>Embryophyta</taxon>
        <taxon>Tracheophyta</taxon>
        <taxon>Spermatophyta</taxon>
        <taxon>Magnoliopsida</taxon>
        <taxon>Liliopsida</taxon>
        <taxon>Poales</taxon>
        <taxon>Poaceae</taxon>
        <taxon>PACMAD clade</taxon>
        <taxon>Panicoideae</taxon>
        <taxon>Panicodae</taxon>
        <taxon>Paniceae</taxon>
        <taxon>Cenchrinae</taxon>
        <taxon>Setaria</taxon>
    </lineage>
</organism>
<dbReference type="Gramene" id="KQL05415">
    <property type="protein sequence ID" value="KQL05415"/>
    <property type="gene ID" value="SETIT_004088mg"/>
</dbReference>
<protein>
    <submittedName>
        <fullName evidence="2">Uncharacterized protein</fullName>
    </submittedName>
</protein>
<feature type="region of interest" description="Disordered" evidence="1">
    <location>
        <begin position="142"/>
        <end position="162"/>
    </location>
</feature>